<organism evidence="1 2">
    <name type="scientific">Microthlaspi erraticum</name>
    <dbReference type="NCBI Taxonomy" id="1685480"/>
    <lineage>
        <taxon>Eukaryota</taxon>
        <taxon>Viridiplantae</taxon>
        <taxon>Streptophyta</taxon>
        <taxon>Embryophyta</taxon>
        <taxon>Tracheophyta</taxon>
        <taxon>Spermatophyta</taxon>
        <taxon>Magnoliopsida</taxon>
        <taxon>eudicotyledons</taxon>
        <taxon>Gunneridae</taxon>
        <taxon>Pentapetalae</taxon>
        <taxon>rosids</taxon>
        <taxon>malvids</taxon>
        <taxon>Brassicales</taxon>
        <taxon>Brassicaceae</taxon>
        <taxon>Coluteocarpeae</taxon>
        <taxon>Microthlaspi</taxon>
    </lineage>
</organism>
<gene>
    <name evidence="1" type="ORF">MERR_LOCUS29513</name>
</gene>
<keyword evidence="2" id="KW-1185">Reference proteome</keyword>
<reference evidence="1" key="1">
    <citation type="submission" date="2020-01" db="EMBL/GenBank/DDBJ databases">
        <authorList>
            <person name="Mishra B."/>
        </authorList>
    </citation>
    <scope>NUCLEOTIDE SEQUENCE [LARGE SCALE GENOMIC DNA]</scope>
</reference>
<accession>A0A6D2JKQ9</accession>
<protein>
    <submittedName>
        <fullName evidence="1">Uncharacterized protein</fullName>
    </submittedName>
</protein>
<dbReference type="AlphaFoldDB" id="A0A6D2JKQ9"/>
<evidence type="ECO:0000313" key="2">
    <source>
        <dbReference type="Proteomes" id="UP000467841"/>
    </source>
</evidence>
<dbReference type="EMBL" id="CACVBM020001265">
    <property type="protein sequence ID" value="CAA7042278.1"/>
    <property type="molecule type" value="Genomic_DNA"/>
</dbReference>
<name>A0A6D2JKQ9_9BRAS</name>
<dbReference type="OrthoDB" id="1749972at2759"/>
<evidence type="ECO:0000313" key="1">
    <source>
        <dbReference type="EMBL" id="CAA7042278.1"/>
    </source>
</evidence>
<sequence>MAASHCIFEPPEFSDHSPGHVKYFTPPPTFETRPFKFFNFVTKLPSFLPCIKEAWLVAGETAQSLKTVGYKLKTLKPSIKTLCKEKFSDLENRVLQANTELKDIQLRVLNNPTTVNMQLERSARDKWLQLRLVEESFFRQRSRIKWLAEGDFDTRFFHLVTKARNAANAIKYLKKPDGSRTSSLQEVHLLAQSYYGRIYNTLKGDFCPFLDIFLNRTITK</sequence>
<comment type="caution">
    <text evidence="1">The sequence shown here is derived from an EMBL/GenBank/DDBJ whole genome shotgun (WGS) entry which is preliminary data.</text>
</comment>
<dbReference type="Proteomes" id="UP000467841">
    <property type="component" value="Unassembled WGS sequence"/>
</dbReference>
<proteinExistence type="predicted"/>